<keyword evidence="5" id="KW-1185">Reference proteome</keyword>
<feature type="compositionally biased region" description="Low complexity" evidence="2">
    <location>
        <begin position="376"/>
        <end position="393"/>
    </location>
</feature>
<dbReference type="Gene3D" id="3.50.50.60">
    <property type="entry name" value="FAD/NAD(P)-binding domain"/>
    <property type="match status" value="1"/>
</dbReference>
<feature type="domain" description="Amine oxidase" evidence="3">
    <location>
        <begin position="170"/>
        <end position="348"/>
    </location>
</feature>
<dbReference type="RefSeq" id="WP_367954187.1">
    <property type="nucleotide sequence ID" value="NZ_JBDPGJ010000002.1"/>
</dbReference>
<name>A0ABV3SHV3_9HYPH</name>
<dbReference type="PRINTS" id="PR00420">
    <property type="entry name" value="RNGMNOXGNASE"/>
</dbReference>
<sequence length="411" mass="44137">MMTDVIVVGAGFAGLSAARALAENGLRTVVLEARGRVGGRVESAVNALGERFDTGGQFLCDDMPEVMALARRYGKTLATTSFEGEDVAQPPLPSRELATTRRGVVGLRDRLNGIEPADAAIAGLTVADWLARQPESAVLKAGFRSMIEGLWCYALEDMPLWHLVETDRRITNEQSELQYQIVETMHSLAEDLSIGLDIRLWHAAAGVEHVGETVVVRSGQSVFEARAVVLAVPPTAAARIAFSPAPAPDLRRALEAWSSGSVVKAVIRYRRRFWREAGRSGVVMWHAPTGLFACDSSPADDRPTLSFFAGGPAARGMKGLSEEQLRMDIADLLAAALGPEAHAHDAFSLRGWMAPEDGGYGDVITNVAAPMPRPCCAPASRASSSPSRNSRPAFPDMWKAPSWRVGLRPSG</sequence>
<evidence type="ECO:0000256" key="1">
    <source>
        <dbReference type="ARBA" id="ARBA00005995"/>
    </source>
</evidence>
<organism evidence="4 5">
    <name type="scientific">Aquibium pacificus</name>
    <dbReference type="NCBI Taxonomy" id="3153579"/>
    <lineage>
        <taxon>Bacteria</taxon>
        <taxon>Pseudomonadati</taxon>
        <taxon>Pseudomonadota</taxon>
        <taxon>Alphaproteobacteria</taxon>
        <taxon>Hyphomicrobiales</taxon>
        <taxon>Phyllobacteriaceae</taxon>
        <taxon>Aquibium</taxon>
    </lineage>
</organism>
<dbReference type="InterPro" id="IPR002937">
    <property type="entry name" value="Amino_oxidase"/>
</dbReference>
<dbReference type="Pfam" id="PF01593">
    <property type="entry name" value="Amino_oxidase"/>
    <property type="match status" value="2"/>
</dbReference>
<evidence type="ECO:0000259" key="3">
    <source>
        <dbReference type="Pfam" id="PF01593"/>
    </source>
</evidence>
<accession>A0ABV3SHV3</accession>
<feature type="region of interest" description="Disordered" evidence="2">
    <location>
        <begin position="376"/>
        <end position="398"/>
    </location>
</feature>
<proteinExistence type="inferred from homology"/>
<dbReference type="InterPro" id="IPR036188">
    <property type="entry name" value="FAD/NAD-bd_sf"/>
</dbReference>
<evidence type="ECO:0000313" key="4">
    <source>
        <dbReference type="EMBL" id="MEX0406333.1"/>
    </source>
</evidence>
<dbReference type="InterPro" id="IPR050703">
    <property type="entry name" value="Flavin_MAO"/>
</dbReference>
<gene>
    <name evidence="4" type="ORF">ABGN05_11710</name>
</gene>
<protein>
    <submittedName>
        <fullName evidence="4">FAD-dependent oxidoreductase</fullName>
    </submittedName>
</protein>
<reference evidence="4 5" key="1">
    <citation type="submission" date="2024-05" db="EMBL/GenBank/DDBJ databases">
        <authorList>
            <person name="Jiang F."/>
        </authorList>
    </citation>
    <scope>NUCLEOTIDE SEQUENCE [LARGE SCALE GENOMIC DNA]</scope>
    <source>
        <strain evidence="4 5">LZ166</strain>
    </source>
</reference>
<dbReference type="Proteomes" id="UP001556692">
    <property type="component" value="Unassembled WGS sequence"/>
</dbReference>
<feature type="domain" description="Amine oxidase" evidence="3">
    <location>
        <begin position="12"/>
        <end position="74"/>
    </location>
</feature>
<dbReference type="SUPFAM" id="SSF54373">
    <property type="entry name" value="FAD-linked reductases, C-terminal domain"/>
    <property type="match status" value="1"/>
</dbReference>
<dbReference type="EMBL" id="JBDPGJ010000002">
    <property type="protein sequence ID" value="MEX0406333.1"/>
    <property type="molecule type" value="Genomic_DNA"/>
</dbReference>
<comment type="similarity">
    <text evidence="1">Belongs to the flavin monoamine oxidase family.</text>
</comment>
<dbReference type="SUPFAM" id="SSF51905">
    <property type="entry name" value="FAD/NAD(P)-binding domain"/>
    <property type="match status" value="1"/>
</dbReference>
<evidence type="ECO:0000256" key="2">
    <source>
        <dbReference type="SAM" id="MobiDB-lite"/>
    </source>
</evidence>
<evidence type="ECO:0000313" key="5">
    <source>
        <dbReference type="Proteomes" id="UP001556692"/>
    </source>
</evidence>
<dbReference type="PANTHER" id="PTHR43563:SF14">
    <property type="entry name" value="AMINE OXIDASE"/>
    <property type="match status" value="1"/>
</dbReference>
<comment type="caution">
    <text evidence="4">The sequence shown here is derived from an EMBL/GenBank/DDBJ whole genome shotgun (WGS) entry which is preliminary data.</text>
</comment>
<dbReference type="PANTHER" id="PTHR43563">
    <property type="entry name" value="AMINE OXIDASE"/>
    <property type="match status" value="1"/>
</dbReference>